<keyword evidence="3" id="KW-0489">Methyltransferase</keyword>
<keyword evidence="2" id="KW-0004">4Fe-4S</keyword>
<proteinExistence type="predicted"/>
<dbReference type="Proteomes" id="UP001431776">
    <property type="component" value="Unassembled WGS sequence"/>
</dbReference>
<dbReference type="AlphaFoldDB" id="A0AAW6U6E0"/>
<dbReference type="Gene3D" id="3.40.50.280">
    <property type="entry name" value="Cobalamin-binding domain"/>
    <property type="match status" value="1"/>
</dbReference>
<dbReference type="SFLD" id="SFLDG01082">
    <property type="entry name" value="B12-binding_domain_containing"/>
    <property type="match status" value="1"/>
</dbReference>
<feature type="domain" description="Radical SAM core" evidence="10">
    <location>
        <begin position="130"/>
        <end position="365"/>
    </location>
</feature>
<evidence type="ECO:0000259" key="10">
    <source>
        <dbReference type="PROSITE" id="PS51918"/>
    </source>
</evidence>
<evidence type="ECO:0000256" key="2">
    <source>
        <dbReference type="ARBA" id="ARBA00022485"/>
    </source>
</evidence>
<dbReference type="EMBL" id="JASCXX010000041">
    <property type="protein sequence ID" value="MDI6451578.1"/>
    <property type="molecule type" value="Genomic_DNA"/>
</dbReference>
<name>A0AAW6U6E0_9BACT</name>
<dbReference type="SUPFAM" id="SSF102114">
    <property type="entry name" value="Radical SAM enzymes"/>
    <property type="match status" value="1"/>
</dbReference>
<dbReference type="GO" id="GO:0031419">
    <property type="term" value="F:cobalamin binding"/>
    <property type="evidence" value="ECO:0007669"/>
    <property type="project" value="InterPro"/>
</dbReference>
<evidence type="ECO:0000313" key="11">
    <source>
        <dbReference type="EMBL" id="MDI6451578.1"/>
    </source>
</evidence>
<reference evidence="11" key="1">
    <citation type="submission" date="2023-05" db="EMBL/GenBank/DDBJ databases">
        <title>Anaerotaeda fermentans gen. nov., sp. nov., a novel anaerobic planctomycete of the new family within the order Sedimentisphaerales isolated from Taman Peninsula, Russia.</title>
        <authorList>
            <person name="Khomyakova M.A."/>
            <person name="Merkel A.Y."/>
            <person name="Slobodkin A.I."/>
        </authorList>
    </citation>
    <scope>NUCLEOTIDE SEQUENCE</scope>
    <source>
        <strain evidence="11">M17dextr</strain>
    </source>
</reference>
<evidence type="ECO:0000313" key="12">
    <source>
        <dbReference type="Proteomes" id="UP001431776"/>
    </source>
</evidence>
<evidence type="ECO:0000256" key="6">
    <source>
        <dbReference type="ARBA" id="ARBA00022723"/>
    </source>
</evidence>
<dbReference type="InterPro" id="IPR051198">
    <property type="entry name" value="BchE-like"/>
</dbReference>
<dbReference type="GO" id="GO:0003824">
    <property type="term" value="F:catalytic activity"/>
    <property type="evidence" value="ECO:0007669"/>
    <property type="project" value="InterPro"/>
</dbReference>
<dbReference type="PANTHER" id="PTHR43409:SF7">
    <property type="entry name" value="BLL1977 PROTEIN"/>
    <property type="match status" value="1"/>
</dbReference>
<dbReference type="CDD" id="cd01335">
    <property type="entry name" value="Radical_SAM"/>
    <property type="match status" value="1"/>
</dbReference>
<dbReference type="PROSITE" id="PS51918">
    <property type="entry name" value="RADICAL_SAM"/>
    <property type="match status" value="1"/>
</dbReference>
<dbReference type="SFLD" id="SFLDS00029">
    <property type="entry name" value="Radical_SAM"/>
    <property type="match status" value="1"/>
</dbReference>
<protein>
    <submittedName>
        <fullName evidence="11">Radical SAM protein</fullName>
    </submittedName>
</protein>
<sequence length="431" mass="48717">MWKPLSLMVLAGLTPPEWKVSIVDENLGVPDYGAMPRPDLVGITAFTSQANRAYEVADHFRRLGVPVVMGGIHATMCLDEVLERVDAVVTREADSVWKEVLEDARQGCLKRRYNGGFAEMTDVVPARHDLLSGKYAFGAIQTTRGCPLNCSFCSVTAFNGAHYRQRPIPDVVREFQLIRERLVLVVDDNLIGTRPEHIARAKDLFRALAQANLRKEWIAQATINFADDEELLALAAQAGCSGVFIGFESPSPEGLRGYGGKFTLLKDRDIRASVRRIQRHRILVAGSFIIGLDMDEPGIGNRIAETAHRYGVDNLNVLFLTPLPGTRLWDQMKAQDRIPLDTLPEDWKYYTLTYPVARYRHLSLDGIIQEMTSCNETFYSVPRLFRRVLSNFWHRRKPLISLAGNLSYRGNLRQGAEAYASFKRYSDSRRR</sequence>
<dbReference type="GO" id="GO:0046872">
    <property type="term" value="F:metal ion binding"/>
    <property type="evidence" value="ECO:0007669"/>
    <property type="project" value="UniProtKB-KW"/>
</dbReference>
<dbReference type="Pfam" id="PF04055">
    <property type="entry name" value="Radical_SAM"/>
    <property type="match status" value="1"/>
</dbReference>
<keyword evidence="4" id="KW-0808">Transferase</keyword>
<dbReference type="InterPro" id="IPR006638">
    <property type="entry name" value="Elp3/MiaA/NifB-like_rSAM"/>
</dbReference>
<dbReference type="InterPro" id="IPR020612">
    <property type="entry name" value="Methylthiotransferase_CS"/>
</dbReference>
<dbReference type="InterPro" id="IPR023404">
    <property type="entry name" value="rSAM_horseshoe"/>
</dbReference>
<dbReference type="InterPro" id="IPR007197">
    <property type="entry name" value="rSAM"/>
</dbReference>
<keyword evidence="5" id="KW-0949">S-adenosyl-L-methionine</keyword>
<dbReference type="SMART" id="SM00729">
    <property type="entry name" value="Elp3"/>
    <property type="match status" value="1"/>
</dbReference>
<dbReference type="RefSeq" id="WP_349246988.1">
    <property type="nucleotide sequence ID" value="NZ_JASCXX010000041.1"/>
</dbReference>
<gene>
    <name evidence="11" type="ORF">QJ522_21125</name>
</gene>
<dbReference type="SFLD" id="SFLDG01123">
    <property type="entry name" value="methyltransferase_(Class_B)"/>
    <property type="match status" value="1"/>
</dbReference>
<evidence type="ECO:0000256" key="5">
    <source>
        <dbReference type="ARBA" id="ARBA00022691"/>
    </source>
</evidence>
<comment type="caution">
    <text evidence="11">The sequence shown here is derived from an EMBL/GenBank/DDBJ whole genome shotgun (WGS) entry which is preliminary data.</text>
</comment>
<dbReference type="PROSITE" id="PS51332">
    <property type="entry name" value="B12_BINDING"/>
    <property type="match status" value="1"/>
</dbReference>
<keyword evidence="12" id="KW-1185">Reference proteome</keyword>
<evidence type="ECO:0000256" key="3">
    <source>
        <dbReference type="ARBA" id="ARBA00022603"/>
    </source>
</evidence>
<dbReference type="InterPro" id="IPR058240">
    <property type="entry name" value="rSAM_sf"/>
</dbReference>
<keyword evidence="6" id="KW-0479">Metal-binding</keyword>
<dbReference type="InterPro" id="IPR034466">
    <property type="entry name" value="Methyltransferase_Class_B"/>
</dbReference>
<dbReference type="Gene3D" id="3.80.30.20">
    <property type="entry name" value="tm_1862 like domain"/>
    <property type="match status" value="1"/>
</dbReference>
<evidence type="ECO:0000256" key="1">
    <source>
        <dbReference type="ARBA" id="ARBA00001966"/>
    </source>
</evidence>
<dbReference type="PROSITE" id="PS01278">
    <property type="entry name" value="MTTASE_RADICAL"/>
    <property type="match status" value="1"/>
</dbReference>
<evidence type="ECO:0000256" key="8">
    <source>
        <dbReference type="ARBA" id="ARBA00023014"/>
    </source>
</evidence>
<evidence type="ECO:0000256" key="7">
    <source>
        <dbReference type="ARBA" id="ARBA00023004"/>
    </source>
</evidence>
<keyword evidence="8" id="KW-0411">Iron-sulfur</keyword>
<evidence type="ECO:0000259" key="9">
    <source>
        <dbReference type="PROSITE" id="PS51332"/>
    </source>
</evidence>
<dbReference type="GO" id="GO:0051539">
    <property type="term" value="F:4 iron, 4 sulfur cluster binding"/>
    <property type="evidence" value="ECO:0007669"/>
    <property type="project" value="UniProtKB-KW"/>
</dbReference>
<keyword evidence="7" id="KW-0408">Iron</keyword>
<accession>A0AAW6U6E0</accession>
<dbReference type="Pfam" id="PF02310">
    <property type="entry name" value="B12-binding"/>
    <property type="match status" value="1"/>
</dbReference>
<feature type="domain" description="B12-binding" evidence="9">
    <location>
        <begin position="37"/>
        <end position="111"/>
    </location>
</feature>
<dbReference type="PANTHER" id="PTHR43409">
    <property type="entry name" value="ANAEROBIC MAGNESIUM-PROTOPORPHYRIN IX MONOMETHYL ESTER CYCLASE-RELATED"/>
    <property type="match status" value="1"/>
</dbReference>
<dbReference type="InterPro" id="IPR006158">
    <property type="entry name" value="Cobalamin-bd"/>
</dbReference>
<evidence type="ECO:0000256" key="4">
    <source>
        <dbReference type="ARBA" id="ARBA00022679"/>
    </source>
</evidence>
<dbReference type="GO" id="GO:0005829">
    <property type="term" value="C:cytosol"/>
    <property type="evidence" value="ECO:0007669"/>
    <property type="project" value="TreeGrafter"/>
</dbReference>
<comment type="cofactor">
    <cofactor evidence="1">
        <name>[4Fe-4S] cluster</name>
        <dbReference type="ChEBI" id="CHEBI:49883"/>
    </cofactor>
</comment>
<organism evidence="11 12">
    <name type="scientific">Anaerobaca lacustris</name>
    <dbReference type="NCBI Taxonomy" id="3044600"/>
    <lineage>
        <taxon>Bacteria</taxon>
        <taxon>Pseudomonadati</taxon>
        <taxon>Planctomycetota</taxon>
        <taxon>Phycisphaerae</taxon>
        <taxon>Sedimentisphaerales</taxon>
        <taxon>Anaerobacaceae</taxon>
        <taxon>Anaerobaca</taxon>
    </lineage>
</organism>